<dbReference type="GO" id="GO:0005737">
    <property type="term" value="C:cytoplasm"/>
    <property type="evidence" value="ECO:0007669"/>
    <property type="project" value="UniProtKB-SubCell"/>
</dbReference>
<dbReference type="Gene3D" id="3.40.50.1400">
    <property type="match status" value="2"/>
</dbReference>
<evidence type="ECO:0000256" key="2">
    <source>
        <dbReference type="ARBA" id="ARBA00022490"/>
    </source>
</evidence>
<sequence length="342" mass="38806">MTGLLLIQLGTPDAPTAEALRPYLRQFLFDPRVVETRPDTARYLMPGKPRPPRKSPPQWLWTTLMKTVILPFRPKDSAAKYARIWDAKTGSPLLHHTIEQTRLLQERFTGTPVRFGMIVGNPTVETAVAEMIAAGVDRMVVLPMFPQYSSTTVASATDTLAKLMLKLRVVPAIRTVPSYYNHPAYVEAMAAVVRDDLAALGWEPEHVLFSFHGIPQKYAQRGDPYPSHCVRTTQLLVEKLGWPRDRWTQTYQSRFGKEPWLKPYTDDVLQSLAKQGRKRVAVVLPGFTADCLETVDEIGRESEEVFRHAGGEKLHVVPCLNEHPKWIDALEQIFREEGQGWL</sequence>
<dbReference type="PANTHER" id="PTHR11108:SF1">
    <property type="entry name" value="FERROCHELATASE, MITOCHONDRIAL"/>
    <property type="match status" value="1"/>
</dbReference>
<protein>
    <recommendedName>
        <fullName evidence="9 10">Ferrochelatase</fullName>
        <ecNumber evidence="9 10">4.98.1.1</ecNumber>
    </recommendedName>
    <alternativeName>
        <fullName evidence="9">Heme synthase</fullName>
    </alternativeName>
    <alternativeName>
        <fullName evidence="9">Protoheme ferro-lyase</fullName>
    </alternativeName>
</protein>
<evidence type="ECO:0000256" key="1">
    <source>
        <dbReference type="ARBA" id="ARBA00007718"/>
    </source>
</evidence>
<dbReference type="OrthoDB" id="9809741at2"/>
<dbReference type="CDD" id="cd03411">
    <property type="entry name" value="Ferrochelatase_N"/>
    <property type="match status" value="1"/>
</dbReference>
<keyword evidence="6 9" id="KW-0456">Lyase</keyword>
<dbReference type="CDD" id="cd00419">
    <property type="entry name" value="Ferrochelatase_C"/>
    <property type="match status" value="1"/>
</dbReference>
<evidence type="ECO:0000256" key="3">
    <source>
        <dbReference type="ARBA" id="ARBA00022723"/>
    </source>
</evidence>
<keyword evidence="12" id="KW-1185">Reference proteome</keyword>
<dbReference type="Pfam" id="PF00762">
    <property type="entry name" value="Ferrochelatase"/>
    <property type="match status" value="2"/>
</dbReference>
<dbReference type="InterPro" id="IPR033659">
    <property type="entry name" value="Ferrochelatase_N"/>
</dbReference>
<dbReference type="InterPro" id="IPR019772">
    <property type="entry name" value="Ferrochelatase_AS"/>
</dbReference>
<proteinExistence type="inferred from homology"/>
<evidence type="ECO:0000256" key="6">
    <source>
        <dbReference type="ARBA" id="ARBA00023239"/>
    </source>
</evidence>
<evidence type="ECO:0000256" key="9">
    <source>
        <dbReference type="HAMAP-Rule" id="MF_00323"/>
    </source>
</evidence>
<organism evidence="11 12">
    <name type="scientific">Limnoglobus roseus</name>
    <dbReference type="NCBI Taxonomy" id="2598579"/>
    <lineage>
        <taxon>Bacteria</taxon>
        <taxon>Pseudomonadati</taxon>
        <taxon>Planctomycetota</taxon>
        <taxon>Planctomycetia</taxon>
        <taxon>Gemmatales</taxon>
        <taxon>Gemmataceae</taxon>
        <taxon>Limnoglobus</taxon>
    </lineage>
</organism>
<feature type="binding site" evidence="9">
    <location>
        <position position="293"/>
    </location>
    <ligand>
        <name>Fe(2+)</name>
        <dbReference type="ChEBI" id="CHEBI:29033"/>
    </ligand>
</feature>
<dbReference type="InterPro" id="IPR033644">
    <property type="entry name" value="Ferrochelatase_C"/>
</dbReference>
<dbReference type="NCBIfam" id="TIGR00109">
    <property type="entry name" value="hemH"/>
    <property type="match status" value="1"/>
</dbReference>
<keyword evidence="4 9" id="KW-0408">Iron</keyword>
<dbReference type="KEGG" id="lrs:PX52LOC_07266"/>
<dbReference type="GO" id="GO:0046872">
    <property type="term" value="F:metal ion binding"/>
    <property type="evidence" value="ECO:0007669"/>
    <property type="project" value="UniProtKB-KW"/>
</dbReference>
<name>A0A5C1ATT4_9BACT</name>
<evidence type="ECO:0000256" key="8">
    <source>
        <dbReference type="ARBA" id="ARBA00024536"/>
    </source>
</evidence>
<dbReference type="UniPathway" id="UPA00252">
    <property type="reaction ID" value="UER00325"/>
</dbReference>
<dbReference type="PANTHER" id="PTHR11108">
    <property type="entry name" value="FERROCHELATASE"/>
    <property type="match status" value="1"/>
</dbReference>
<accession>A0A5C1ATT4</accession>
<keyword evidence="7 9" id="KW-0627">Porphyrin biosynthesis</keyword>
<dbReference type="RefSeq" id="WP_149114497.1">
    <property type="nucleotide sequence ID" value="NZ_CP042425.1"/>
</dbReference>
<keyword evidence="5 9" id="KW-0350">Heme biosynthesis</keyword>
<dbReference type="InterPro" id="IPR001015">
    <property type="entry name" value="Ferrochelatase"/>
</dbReference>
<evidence type="ECO:0000256" key="7">
    <source>
        <dbReference type="ARBA" id="ARBA00023244"/>
    </source>
</evidence>
<dbReference type="PROSITE" id="PS00534">
    <property type="entry name" value="FERROCHELATASE"/>
    <property type="match status" value="1"/>
</dbReference>
<comment type="catalytic activity">
    <reaction evidence="8">
        <text>Fe-coproporphyrin III + 2 H(+) = coproporphyrin III + Fe(2+)</text>
        <dbReference type="Rhea" id="RHEA:49572"/>
        <dbReference type="ChEBI" id="CHEBI:15378"/>
        <dbReference type="ChEBI" id="CHEBI:29033"/>
        <dbReference type="ChEBI" id="CHEBI:68438"/>
        <dbReference type="ChEBI" id="CHEBI:131725"/>
        <dbReference type="EC" id="4.99.1.9"/>
    </reaction>
    <physiologicalReaction direction="right-to-left" evidence="8">
        <dbReference type="Rhea" id="RHEA:49574"/>
    </physiologicalReaction>
</comment>
<evidence type="ECO:0000256" key="5">
    <source>
        <dbReference type="ARBA" id="ARBA00023133"/>
    </source>
</evidence>
<dbReference type="EMBL" id="CP042425">
    <property type="protein sequence ID" value="QEL20178.1"/>
    <property type="molecule type" value="Genomic_DNA"/>
</dbReference>
<dbReference type="EC" id="4.98.1.1" evidence="9 10"/>
<comment type="similarity">
    <text evidence="1 9 10">Belongs to the ferrochelatase family.</text>
</comment>
<comment type="catalytic activity">
    <reaction evidence="9 10">
        <text>heme b + 2 H(+) = protoporphyrin IX + Fe(2+)</text>
        <dbReference type="Rhea" id="RHEA:22584"/>
        <dbReference type="ChEBI" id="CHEBI:15378"/>
        <dbReference type="ChEBI" id="CHEBI:29033"/>
        <dbReference type="ChEBI" id="CHEBI:57306"/>
        <dbReference type="ChEBI" id="CHEBI:60344"/>
        <dbReference type="EC" id="4.98.1.1"/>
    </reaction>
</comment>
<reference evidence="12" key="1">
    <citation type="submission" date="2019-08" db="EMBL/GenBank/DDBJ databases">
        <title>Limnoglobus roseus gen. nov., sp. nov., a novel freshwater planctomycete with a giant genome from the family Gemmataceae.</title>
        <authorList>
            <person name="Kulichevskaya I.S."/>
            <person name="Naumoff D.G."/>
            <person name="Miroshnikov K."/>
            <person name="Ivanova A."/>
            <person name="Philippov D.A."/>
            <person name="Hakobyan A."/>
            <person name="Rijpstra I.C."/>
            <person name="Sinninghe Damste J.S."/>
            <person name="Liesack W."/>
            <person name="Dedysh S.N."/>
        </authorList>
    </citation>
    <scope>NUCLEOTIDE SEQUENCE [LARGE SCALE GENOMIC DNA]</scope>
    <source>
        <strain evidence="12">PX52</strain>
    </source>
</reference>
<comment type="subcellular location">
    <subcellularLocation>
        <location evidence="9 10">Cytoplasm</location>
    </subcellularLocation>
</comment>
<evidence type="ECO:0000256" key="4">
    <source>
        <dbReference type="ARBA" id="ARBA00023004"/>
    </source>
</evidence>
<comment type="pathway">
    <text evidence="9 10">Porphyrin-containing compound metabolism; protoheme biosynthesis; protoheme from protoporphyrin-IX: step 1/1.</text>
</comment>
<evidence type="ECO:0000313" key="11">
    <source>
        <dbReference type="EMBL" id="QEL20178.1"/>
    </source>
</evidence>
<evidence type="ECO:0000313" key="12">
    <source>
        <dbReference type="Proteomes" id="UP000324974"/>
    </source>
</evidence>
<comment type="function">
    <text evidence="9 10">Catalyzes the ferrous insertion into protoporphyrin IX.</text>
</comment>
<dbReference type="SUPFAM" id="SSF53800">
    <property type="entry name" value="Chelatase"/>
    <property type="match status" value="1"/>
</dbReference>
<keyword evidence="3 9" id="KW-0479">Metal-binding</keyword>
<dbReference type="FunFam" id="3.40.50.1400:FF:000002">
    <property type="entry name" value="Ferrochelatase"/>
    <property type="match status" value="1"/>
</dbReference>
<dbReference type="HAMAP" id="MF_00323">
    <property type="entry name" value="Ferrochelatase"/>
    <property type="match status" value="1"/>
</dbReference>
<dbReference type="GO" id="GO:0006783">
    <property type="term" value="P:heme biosynthetic process"/>
    <property type="evidence" value="ECO:0007669"/>
    <property type="project" value="UniProtKB-UniRule"/>
</dbReference>
<keyword evidence="2 9" id="KW-0963">Cytoplasm</keyword>
<dbReference type="AlphaFoldDB" id="A0A5C1ATT4"/>
<dbReference type="GO" id="GO:0004325">
    <property type="term" value="F:ferrochelatase activity"/>
    <property type="evidence" value="ECO:0007669"/>
    <property type="project" value="UniProtKB-UniRule"/>
</dbReference>
<dbReference type="Proteomes" id="UP000324974">
    <property type="component" value="Chromosome"/>
</dbReference>
<gene>
    <name evidence="9" type="primary">hemH</name>
    <name evidence="11" type="ORF">PX52LOC_07266</name>
</gene>
<feature type="binding site" evidence="9">
    <location>
        <position position="212"/>
    </location>
    <ligand>
        <name>Fe(2+)</name>
        <dbReference type="ChEBI" id="CHEBI:29033"/>
    </ligand>
</feature>
<evidence type="ECO:0000256" key="10">
    <source>
        <dbReference type="RuleBase" id="RU000607"/>
    </source>
</evidence>